<proteinExistence type="predicted"/>
<dbReference type="EMBL" id="OBMM01000005">
    <property type="protein sequence ID" value="SOC26972.1"/>
    <property type="molecule type" value="Genomic_DNA"/>
</dbReference>
<keyword evidence="1" id="KW-0732">Signal</keyword>
<feature type="signal peptide" evidence="1">
    <location>
        <begin position="1"/>
        <end position="26"/>
    </location>
</feature>
<dbReference type="Proteomes" id="UP000219068">
    <property type="component" value="Unassembled WGS sequence"/>
</dbReference>
<sequence>MLNRNIKTGAALALATSIMVSAPLSAVSAADTVFKETTQRSTAFIKTTSAEDCPYIPAAVSNSGSDTQGLVAGAFLGAASTVVAKAAYTGVKDYLNDLKDAKTATYIASGPVDLTANNCIVITRGVVTAASISDKTVEAGISQERYNQTLQLAKTPDFMLQLNILQDDAQNIQVETTAEDGTATTETLSQFVIKPRYFVFGKSASERSETNSKDIGLVLVLRAEPTSKTSKDDVEKDATFVIPINLGKVAPRTFMATYEMFPGEAATLKVKKGTKLNGYALISETEEAGKILKLISSAYEDSGDDIKTALTDALKDALPKSED</sequence>
<evidence type="ECO:0000256" key="1">
    <source>
        <dbReference type="SAM" id="SignalP"/>
    </source>
</evidence>
<dbReference type="AlphaFoldDB" id="A0A285TTB0"/>
<name>A0A285TTB0_9PROT</name>
<dbReference type="RefSeq" id="WP_097052799.1">
    <property type="nucleotide sequence ID" value="NZ_OBMM01000005.1"/>
</dbReference>
<protein>
    <submittedName>
        <fullName evidence="2">Uncharacterized protein</fullName>
    </submittedName>
</protein>
<feature type="chain" id="PRO_5012402740" evidence="1">
    <location>
        <begin position="27"/>
        <end position="323"/>
    </location>
</feature>
<gene>
    <name evidence="2" type="ORF">SAMN05428964_105243</name>
</gene>
<accession>A0A285TTB0</accession>
<evidence type="ECO:0000313" key="2">
    <source>
        <dbReference type="EMBL" id="SOC26972.1"/>
    </source>
</evidence>
<reference evidence="2 3" key="1">
    <citation type="submission" date="2017-08" db="EMBL/GenBank/DDBJ databases">
        <authorList>
            <person name="de Groot N.N."/>
        </authorList>
    </citation>
    <scope>NUCLEOTIDE SEQUENCE [LARGE SCALE GENOMIC DNA]</scope>
    <source>
        <strain evidence="2 3">USBA 78</strain>
    </source>
</reference>
<evidence type="ECO:0000313" key="3">
    <source>
        <dbReference type="Proteomes" id="UP000219068"/>
    </source>
</evidence>
<organism evidence="2 3">
    <name type="scientific">Thalassospira xiamenensis</name>
    <dbReference type="NCBI Taxonomy" id="220697"/>
    <lineage>
        <taxon>Bacteria</taxon>
        <taxon>Pseudomonadati</taxon>
        <taxon>Pseudomonadota</taxon>
        <taxon>Alphaproteobacteria</taxon>
        <taxon>Rhodospirillales</taxon>
        <taxon>Thalassospiraceae</taxon>
        <taxon>Thalassospira</taxon>
    </lineage>
</organism>